<dbReference type="PROSITE" id="PS00092">
    <property type="entry name" value="N6_MTASE"/>
    <property type="match status" value="1"/>
</dbReference>
<organism evidence="3 4">
    <name type="scientific">Planosporangium mesophilum</name>
    <dbReference type="NCBI Taxonomy" id="689768"/>
    <lineage>
        <taxon>Bacteria</taxon>
        <taxon>Bacillati</taxon>
        <taxon>Actinomycetota</taxon>
        <taxon>Actinomycetes</taxon>
        <taxon>Micromonosporales</taxon>
        <taxon>Micromonosporaceae</taxon>
        <taxon>Planosporangium</taxon>
    </lineage>
</organism>
<dbReference type="InterPro" id="IPR002052">
    <property type="entry name" value="DNA_methylase_N6_adenine_CS"/>
</dbReference>
<dbReference type="PANTHER" id="PTHR42998:SF1">
    <property type="entry name" value="TYPE I RESTRICTION ENZYME HINDI METHYLASE SUBUNIT"/>
    <property type="match status" value="1"/>
</dbReference>
<comment type="caution">
    <text evidence="3">The sequence shown here is derived from an EMBL/GenBank/DDBJ whole genome shotgun (WGS) entry which is preliminary data.</text>
</comment>
<dbReference type="Proteomes" id="UP000599074">
    <property type="component" value="Unassembled WGS sequence"/>
</dbReference>
<dbReference type="PANTHER" id="PTHR42998">
    <property type="entry name" value="TYPE I RESTRICTION ENZYME HINDVIIP M PROTEIN-RELATED"/>
    <property type="match status" value="1"/>
</dbReference>
<dbReference type="GO" id="GO:0008170">
    <property type="term" value="F:N-methyltransferase activity"/>
    <property type="evidence" value="ECO:0007669"/>
    <property type="project" value="InterPro"/>
</dbReference>
<dbReference type="InterPro" id="IPR052916">
    <property type="entry name" value="Type-I_RE_MTase_Subunit"/>
</dbReference>
<dbReference type="SUPFAM" id="SSF53335">
    <property type="entry name" value="S-adenosyl-L-methionine-dependent methyltransferases"/>
    <property type="match status" value="1"/>
</dbReference>
<dbReference type="Gene3D" id="3.40.50.150">
    <property type="entry name" value="Vaccinia Virus protein VP39"/>
    <property type="match status" value="1"/>
</dbReference>
<dbReference type="GO" id="GO:0009307">
    <property type="term" value="P:DNA restriction-modification system"/>
    <property type="evidence" value="ECO:0007669"/>
    <property type="project" value="UniProtKB-KW"/>
</dbReference>
<gene>
    <name evidence="3" type="ORF">Pme01_49530</name>
</gene>
<dbReference type="Pfam" id="PF02384">
    <property type="entry name" value="N6_Mtase"/>
    <property type="match status" value="1"/>
</dbReference>
<proteinExistence type="predicted"/>
<keyword evidence="1" id="KW-0680">Restriction system</keyword>
<dbReference type="InterPro" id="IPR003356">
    <property type="entry name" value="DNA_methylase_A-5"/>
</dbReference>
<dbReference type="PRINTS" id="PR00507">
    <property type="entry name" value="N12N6MTFRASE"/>
</dbReference>
<feature type="domain" description="DNA methylase adenine-specific" evidence="2">
    <location>
        <begin position="350"/>
        <end position="638"/>
    </location>
</feature>
<accession>A0A8J3X2X0</accession>
<evidence type="ECO:0000256" key="1">
    <source>
        <dbReference type="ARBA" id="ARBA00022747"/>
    </source>
</evidence>
<evidence type="ECO:0000313" key="3">
    <source>
        <dbReference type="EMBL" id="GII25356.1"/>
    </source>
</evidence>
<dbReference type="AlphaFoldDB" id="A0A8J3X2X0"/>
<sequence>MTLPDRPTIDETSGALLPLPQLGHVGQEALARAIRELDPEGEFVTLDVDAKQVTYSPRIRQHELIRDYVGEEEPVRAYLVAWLCTMGLYPPEALELERPYSYGRGGQAQVDVRISHADAPERAFAIIETKPPGDWGGSTDPRIRGQLFALTAENPDTSVLSLVTAQVGADGRPFLNTVTVDYRPGLTFQRWERDGRPHVEDFPVNYQEPTQVPYAPGTDRDLRTDLTRPQLDRIRRELHNKLWGGSRDDNQIYAWLVRLFLTKIHDEKVTNEGEAYRFQVRHRGTDKESASDTLKRVNECYQEAYQRYVDQDVTQVDPLDESLYSAEEVQWVVETLQGFSLTAAGRTTGDLLGTFFEAITREGFKQSKGLFFTHYNLAIFMLEVLGIGDLAEEKLTSRAHTNDRLPYVIDPSCGSGTFLLASMRLISQHIAERRPQLSRNRDVREQLASKFPENAPNEWAKEFIYGVEKREDLAISTKVNMVLHRDGHTHIYHDDGLAELDALATKHREQKFRAGRDADGVYEKPVAETFDVVVTNPPFSITLDGSVKERFADNFQLAADRNSENLFLERWYQLLKHGGRLAAVLPESFFSTTENLAARLFLFQRFNVRAVVSLPVHAFQPWTPTRTSLLFAQKKTPAEEIAWTAAFSAHFAQITADRDAVLAATRIVIKPGQRTTPEQLAAHARTATAALERLGLPVPDGDPTTQAWAVQAQTAAKAVSPESSAFAATVYQIGGDSYLGVIVGEVGYRRTKRAENASRNDLFHAVQPDGEGGTEPVRNLNDAKNGWQIVVTDGATDALAVLRREALWR</sequence>
<dbReference type="RefSeq" id="WP_168115153.1">
    <property type="nucleotide sequence ID" value="NZ_BOON01000050.1"/>
</dbReference>
<dbReference type="GO" id="GO:0003677">
    <property type="term" value="F:DNA binding"/>
    <property type="evidence" value="ECO:0007669"/>
    <property type="project" value="InterPro"/>
</dbReference>
<evidence type="ECO:0000313" key="4">
    <source>
        <dbReference type="Proteomes" id="UP000599074"/>
    </source>
</evidence>
<evidence type="ECO:0000259" key="2">
    <source>
        <dbReference type="Pfam" id="PF02384"/>
    </source>
</evidence>
<keyword evidence="4" id="KW-1185">Reference proteome</keyword>
<dbReference type="InterPro" id="IPR029063">
    <property type="entry name" value="SAM-dependent_MTases_sf"/>
</dbReference>
<protein>
    <recommendedName>
        <fullName evidence="2">DNA methylase adenine-specific domain-containing protein</fullName>
    </recommendedName>
</protein>
<dbReference type="EMBL" id="BOON01000050">
    <property type="protein sequence ID" value="GII25356.1"/>
    <property type="molecule type" value="Genomic_DNA"/>
</dbReference>
<name>A0A8J3X2X0_9ACTN</name>
<dbReference type="GO" id="GO:0032259">
    <property type="term" value="P:methylation"/>
    <property type="evidence" value="ECO:0007669"/>
    <property type="project" value="InterPro"/>
</dbReference>
<reference evidence="3" key="1">
    <citation type="submission" date="2021-01" db="EMBL/GenBank/DDBJ databases">
        <title>Whole genome shotgun sequence of Planosporangium mesophilum NBRC 109066.</title>
        <authorList>
            <person name="Komaki H."/>
            <person name="Tamura T."/>
        </authorList>
    </citation>
    <scope>NUCLEOTIDE SEQUENCE</scope>
    <source>
        <strain evidence="3">NBRC 109066</strain>
    </source>
</reference>